<dbReference type="STRING" id="1042311.A0A2T3YRG5"/>
<gene>
    <name evidence="5" type="ORF">M441DRAFT_32256</name>
</gene>
<dbReference type="EMBL" id="KZ679281">
    <property type="protein sequence ID" value="PTB35117.1"/>
    <property type="molecule type" value="Genomic_DNA"/>
</dbReference>
<evidence type="ECO:0000256" key="1">
    <source>
        <dbReference type="ARBA" id="ARBA00022630"/>
    </source>
</evidence>
<dbReference type="GO" id="GO:0016491">
    <property type="term" value="F:oxidoreductase activity"/>
    <property type="evidence" value="ECO:0007669"/>
    <property type="project" value="UniProtKB-KW"/>
</dbReference>
<dbReference type="InterPro" id="IPR050775">
    <property type="entry name" value="FAD-binding_Monooxygenases"/>
</dbReference>
<accession>A0A2T3YRG5</accession>
<dbReference type="Gene3D" id="3.50.50.60">
    <property type="entry name" value="FAD/NAD(P)-binding domain"/>
    <property type="match status" value="1"/>
</dbReference>
<keyword evidence="6" id="KW-1185">Reference proteome</keyword>
<keyword evidence="1" id="KW-0285">Flavoprotein</keyword>
<evidence type="ECO:0000256" key="2">
    <source>
        <dbReference type="ARBA" id="ARBA00022827"/>
    </source>
</evidence>
<dbReference type="Proteomes" id="UP000240493">
    <property type="component" value="Unassembled WGS sequence"/>
</dbReference>
<reference evidence="5 6" key="1">
    <citation type="submission" date="2016-07" db="EMBL/GenBank/DDBJ databases">
        <title>Multiple horizontal gene transfer events from other fungi enriched the ability of initially mycotrophic Trichoderma (Ascomycota) to feed on dead plant biomass.</title>
        <authorList>
            <consortium name="DOE Joint Genome Institute"/>
            <person name="Aerts A."/>
            <person name="Atanasova L."/>
            <person name="Chenthamara K."/>
            <person name="Zhang J."/>
            <person name="Grujic M."/>
            <person name="Henrissat B."/>
            <person name="Kuo A."/>
            <person name="Salamov A."/>
            <person name="Lipzen A."/>
            <person name="Labutti K."/>
            <person name="Barry K."/>
            <person name="Miao Y."/>
            <person name="Rahimi M.J."/>
            <person name="Shen Q."/>
            <person name="Grigoriev I.V."/>
            <person name="Kubicek C.P."/>
            <person name="Druzhinina I.S."/>
        </authorList>
    </citation>
    <scope>NUCLEOTIDE SEQUENCE [LARGE SCALE GENOMIC DNA]</scope>
    <source>
        <strain evidence="5 6">CBS 433.97</strain>
    </source>
</reference>
<keyword evidence="4" id="KW-0560">Oxidoreductase</keyword>
<name>A0A2T3YRG5_TRIA4</name>
<evidence type="ECO:0000256" key="3">
    <source>
        <dbReference type="ARBA" id="ARBA00022857"/>
    </source>
</evidence>
<evidence type="ECO:0008006" key="7">
    <source>
        <dbReference type="Google" id="ProtNLM"/>
    </source>
</evidence>
<evidence type="ECO:0000313" key="6">
    <source>
        <dbReference type="Proteomes" id="UP000240493"/>
    </source>
</evidence>
<dbReference type="AlphaFoldDB" id="A0A2T3YRG5"/>
<evidence type="ECO:0000313" key="5">
    <source>
        <dbReference type="EMBL" id="PTB35117.1"/>
    </source>
</evidence>
<protein>
    <recommendedName>
        <fullName evidence="7">FAD/NAD(P)-binding domain-containing protein</fullName>
    </recommendedName>
</protein>
<sequence length="342" mass="38524">MAQNVLESLFQGLLIHAEIGKKSDLALIPRIWSSELKNISPPLPDVNSVDLWLREGPVSAEYRENIVINYDEFWKGARHCPLGVSAEEREKVFEAAWNDVMAFSFVYKTFSDVLTNETANKEVCNFMKRKIAKIVEDPGKRDRLTPFPDALYAKRPVCCANYYEIFNQDNVDIVNYQKTPFVGITEKGIQTEEKLYELDVIIYATGLETDGSWSTIGISGPNQTLEQHWVEGATSYLGVSEAGFPNFFMIVGPQSAVANMSPLIEGQVNFISGLISKAETLIKENEANRDKKIIITATQEAENDYMKECRSLAKGSIYYKDKSFLFADNHTSRKSSQGRNVP</sequence>
<dbReference type="SUPFAM" id="SSF51905">
    <property type="entry name" value="FAD/NAD(P)-binding domain"/>
    <property type="match status" value="1"/>
</dbReference>
<dbReference type="PANTHER" id="PTHR43098">
    <property type="entry name" value="L-ORNITHINE N(5)-MONOOXYGENASE-RELATED"/>
    <property type="match status" value="1"/>
</dbReference>
<keyword evidence="3" id="KW-0521">NADP</keyword>
<dbReference type="PANTHER" id="PTHR43098:SF5">
    <property type="entry name" value="DUAL-FUNCTIONAL MONOOXYGENASE_METHYLTRANSFERASE PSOF"/>
    <property type="match status" value="1"/>
</dbReference>
<organism evidence="5 6">
    <name type="scientific">Trichoderma asperellum (strain ATCC 204424 / CBS 433.97 / NBRC 101777)</name>
    <dbReference type="NCBI Taxonomy" id="1042311"/>
    <lineage>
        <taxon>Eukaryota</taxon>
        <taxon>Fungi</taxon>
        <taxon>Dikarya</taxon>
        <taxon>Ascomycota</taxon>
        <taxon>Pezizomycotina</taxon>
        <taxon>Sordariomycetes</taxon>
        <taxon>Hypocreomycetidae</taxon>
        <taxon>Hypocreales</taxon>
        <taxon>Hypocreaceae</taxon>
        <taxon>Trichoderma</taxon>
    </lineage>
</organism>
<proteinExistence type="predicted"/>
<dbReference type="OrthoDB" id="66881at2759"/>
<dbReference type="InterPro" id="IPR036188">
    <property type="entry name" value="FAD/NAD-bd_sf"/>
</dbReference>
<evidence type="ECO:0000256" key="4">
    <source>
        <dbReference type="ARBA" id="ARBA00023002"/>
    </source>
</evidence>
<keyword evidence="2" id="KW-0274">FAD</keyword>